<reference evidence="1 2" key="1">
    <citation type="submission" date="2019-06" db="EMBL/GenBank/DDBJ databases">
        <title>Whole genome sequencing of XDR Enterobacter.</title>
        <authorList>
            <person name="Gnana Soundari P."/>
            <person name="Vijayakumar R."/>
            <person name="Krishnan P."/>
        </authorList>
    </citation>
    <scope>NUCLEOTIDE SEQUENCE [LARGE SCALE GENOMIC DNA]</scope>
    <source>
        <strain evidence="1 2">C126</strain>
    </source>
</reference>
<dbReference type="Gene3D" id="1.20.890.70">
    <property type="entry name" value="Protein translocase subunit SecA, preprotein binding domain"/>
    <property type="match status" value="1"/>
</dbReference>
<accession>A0A4Y5ZP14</accession>
<organism evidence="1 2">
    <name type="scientific">Enterobacter hormaechei</name>
    <dbReference type="NCBI Taxonomy" id="158836"/>
    <lineage>
        <taxon>Bacteria</taxon>
        <taxon>Pseudomonadati</taxon>
        <taxon>Pseudomonadota</taxon>
        <taxon>Gammaproteobacteria</taxon>
        <taxon>Enterobacterales</taxon>
        <taxon>Enterobacteriaceae</taxon>
        <taxon>Enterobacter</taxon>
        <taxon>Enterobacter cloacae complex</taxon>
    </lineage>
</organism>
<protein>
    <submittedName>
        <fullName evidence="1">Uncharacterized protein</fullName>
    </submittedName>
</protein>
<evidence type="ECO:0000313" key="2">
    <source>
        <dbReference type="Proteomes" id="UP000318237"/>
    </source>
</evidence>
<evidence type="ECO:0000313" key="1">
    <source>
        <dbReference type="EMBL" id="QDE47464.1"/>
    </source>
</evidence>
<dbReference type="EMBL" id="CP041054">
    <property type="protein sequence ID" value="QDE47464.1"/>
    <property type="molecule type" value="Genomic_DNA"/>
</dbReference>
<name>A0A4Y5ZP14_9ENTR</name>
<gene>
    <name evidence="1" type="ORF">EIN43_13185</name>
</gene>
<dbReference type="Proteomes" id="UP000318237">
    <property type="component" value="Chromosome"/>
</dbReference>
<dbReference type="AlphaFoldDB" id="A0A4Y5ZP14"/>
<proteinExistence type="predicted"/>
<sequence length="64" mass="7125">MKVTSPLMKSASGQPDRTRPVKIEELLVAEGIMEEGESLYSPSNIMLMHHVTAALRARAVHPRR</sequence>